<dbReference type="InterPro" id="IPR032710">
    <property type="entry name" value="NTF2-like_dom_sf"/>
</dbReference>
<evidence type="ECO:0000259" key="1">
    <source>
        <dbReference type="Pfam" id="PF12680"/>
    </source>
</evidence>
<dbReference type="SUPFAM" id="SSF54427">
    <property type="entry name" value="NTF2-like"/>
    <property type="match status" value="1"/>
</dbReference>
<evidence type="ECO:0000313" key="3">
    <source>
        <dbReference type="Proteomes" id="UP001324380"/>
    </source>
</evidence>
<accession>A0ABZ0TJ53</accession>
<proteinExistence type="predicted"/>
<dbReference type="Gene3D" id="3.10.450.50">
    <property type="match status" value="1"/>
</dbReference>
<gene>
    <name evidence="2" type="ORF">SNE25_25540</name>
</gene>
<feature type="domain" description="SnoaL-like" evidence="1">
    <location>
        <begin position="14"/>
        <end position="102"/>
    </location>
</feature>
<keyword evidence="3" id="KW-1185">Reference proteome</keyword>
<sequence length="119" mass="13435">MKNNTDKQSAKEVVLAFINALNEEDFATAGKYLTKEMTFKGVLGSRDGAEAYMSDMEKMKFKYDLKKTIAEDNDVCLFYDLDMGGVTIFGCGWYHLKGGKISSLNVIFDPRPVLEQKKK</sequence>
<reference evidence="2 3" key="1">
    <citation type="submission" date="2023-11" db="EMBL/GenBank/DDBJ databases">
        <title>Analysis of the Genomes of Mucilaginibacter gossypii cycad 4 and M. sabulilitoris SNA2: microbes with the potential for plant growth promotion.</title>
        <authorList>
            <person name="Hirsch A.M."/>
            <person name="Humm E."/>
            <person name="Rubbi M."/>
            <person name="Del Vecchio G."/>
            <person name="Ha S.M."/>
            <person name="Pellegrini M."/>
            <person name="Gunsalus R.P."/>
        </authorList>
    </citation>
    <scope>NUCLEOTIDE SEQUENCE [LARGE SCALE GENOMIC DNA]</scope>
    <source>
        <strain evidence="2 3">SNA2</strain>
    </source>
</reference>
<dbReference type="InterPro" id="IPR037401">
    <property type="entry name" value="SnoaL-like"/>
</dbReference>
<dbReference type="EMBL" id="CP139558">
    <property type="protein sequence ID" value="WPU92691.1"/>
    <property type="molecule type" value="Genomic_DNA"/>
</dbReference>
<dbReference type="Pfam" id="PF12680">
    <property type="entry name" value="SnoaL_2"/>
    <property type="match status" value="1"/>
</dbReference>
<dbReference type="RefSeq" id="WP_321561851.1">
    <property type="nucleotide sequence ID" value="NZ_CP139558.1"/>
</dbReference>
<protein>
    <submittedName>
        <fullName evidence="2">Nuclear transport factor 2 family protein</fullName>
    </submittedName>
</protein>
<name>A0ABZ0TJ53_9SPHI</name>
<organism evidence="2 3">
    <name type="scientific">Mucilaginibacter sabulilitoris</name>
    <dbReference type="NCBI Taxonomy" id="1173583"/>
    <lineage>
        <taxon>Bacteria</taxon>
        <taxon>Pseudomonadati</taxon>
        <taxon>Bacteroidota</taxon>
        <taxon>Sphingobacteriia</taxon>
        <taxon>Sphingobacteriales</taxon>
        <taxon>Sphingobacteriaceae</taxon>
        <taxon>Mucilaginibacter</taxon>
    </lineage>
</organism>
<dbReference type="Proteomes" id="UP001324380">
    <property type="component" value="Chromosome"/>
</dbReference>
<evidence type="ECO:0000313" key="2">
    <source>
        <dbReference type="EMBL" id="WPU92691.1"/>
    </source>
</evidence>